<evidence type="ECO:0000256" key="1">
    <source>
        <dbReference type="SAM" id="SignalP"/>
    </source>
</evidence>
<evidence type="ECO:0000313" key="3">
    <source>
        <dbReference type="Proteomes" id="UP000630923"/>
    </source>
</evidence>
<proteinExistence type="predicted"/>
<dbReference type="InterPro" id="IPR011990">
    <property type="entry name" value="TPR-like_helical_dom_sf"/>
</dbReference>
<dbReference type="Proteomes" id="UP000630923">
    <property type="component" value="Unassembled WGS sequence"/>
</dbReference>
<comment type="caution">
    <text evidence="2">The sequence shown here is derived from an EMBL/GenBank/DDBJ whole genome shotgun (WGS) entry which is preliminary data.</text>
</comment>
<evidence type="ECO:0000313" key="2">
    <source>
        <dbReference type="EMBL" id="GHF11406.1"/>
    </source>
</evidence>
<reference evidence="2" key="1">
    <citation type="journal article" date="2014" name="Int. J. Syst. Evol. Microbiol.">
        <title>Complete genome sequence of Corynebacterium casei LMG S-19264T (=DSM 44701T), isolated from a smear-ripened cheese.</title>
        <authorList>
            <consortium name="US DOE Joint Genome Institute (JGI-PGF)"/>
            <person name="Walter F."/>
            <person name="Albersmeier A."/>
            <person name="Kalinowski J."/>
            <person name="Ruckert C."/>
        </authorList>
    </citation>
    <scope>NUCLEOTIDE SEQUENCE</scope>
    <source>
        <strain evidence="2">KCTC 42590</strain>
    </source>
</reference>
<keyword evidence="3" id="KW-1185">Reference proteome</keyword>
<accession>A0A919E3X6</accession>
<dbReference type="AlphaFoldDB" id="A0A919E3X6"/>
<gene>
    <name evidence="2" type="ORF">GCM10017044_01450</name>
</gene>
<organism evidence="2 3">
    <name type="scientific">Kordiimonas sediminis</name>
    <dbReference type="NCBI Taxonomy" id="1735581"/>
    <lineage>
        <taxon>Bacteria</taxon>
        <taxon>Pseudomonadati</taxon>
        <taxon>Pseudomonadota</taxon>
        <taxon>Alphaproteobacteria</taxon>
        <taxon>Kordiimonadales</taxon>
        <taxon>Kordiimonadaceae</taxon>
        <taxon>Kordiimonas</taxon>
    </lineage>
</organism>
<feature type="signal peptide" evidence="1">
    <location>
        <begin position="1"/>
        <end position="20"/>
    </location>
</feature>
<evidence type="ECO:0008006" key="4">
    <source>
        <dbReference type="Google" id="ProtNLM"/>
    </source>
</evidence>
<keyword evidence="1" id="KW-0732">Signal</keyword>
<protein>
    <recommendedName>
        <fullName evidence="4">Tetratricopeptide repeat protein</fullName>
    </recommendedName>
</protein>
<dbReference type="EMBL" id="BNCI01000001">
    <property type="protein sequence ID" value="GHF11406.1"/>
    <property type="molecule type" value="Genomic_DNA"/>
</dbReference>
<dbReference type="RefSeq" id="WP_191249649.1">
    <property type="nucleotide sequence ID" value="NZ_BNCI01000001.1"/>
</dbReference>
<reference evidence="2" key="2">
    <citation type="submission" date="2020-09" db="EMBL/GenBank/DDBJ databases">
        <authorList>
            <person name="Sun Q."/>
            <person name="Kim S."/>
        </authorList>
    </citation>
    <scope>NUCLEOTIDE SEQUENCE</scope>
    <source>
        <strain evidence="2">KCTC 42590</strain>
    </source>
</reference>
<sequence>MKKQIIGLLTAVTMTAGVTAQDVAFDFADEVRPVDAASEALKSGDWASAEAELLQSSLDDQDSVYAKLNLAFLYGTTGRSEQAAAIYQEILDGRDNSFAMVLSGKPRRVKAIAREGLKRLTQD</sequence>
<feature type="chain" id="PRO_5037471604" description="Tetratricopeptide repeat protein" evidence="1">
    <location>
        <begin position="21"/>
        <end position="123"/>
    </location>
</feature>
<dbReference type="SUPFAM" id="SSF48452">
    <property type="entry name" value="TPR-like"/>
    <property type="match status" value="1"/>
</dbReference>
<name>A0A919E3X6_9PROT</name>
<dbReference type="Gene3D" id="1.25.40.10">
    <property type="entry name" value="Tetratricopeptide repeat domain"/>
    <property type="match status" value="1"/>
</dbReference>